<reference evidence="2" key="1">
    <citation type="submission" date="2009-07" db="EMBL/GenBank/DDBJ databases">
        <authorList>
            <person name="Kropinski A.M."/>
            <person name="Villegas A."/>
            <person name="Lingohr E.J."/>
        </authorList>
    </citation>
    <scope>NUCLEOTIDE SEQUENCE [LARGE SCALE GENOMIC DNA]</scope>
</reference>
<evidence type="ECO:0000313" key="1">
    <source>
        <dbReference type="EMBL" id="ACV50206.1"/>
    </source>
</evidence>
<keyword evidence="2" id="KW-1185">Reference proteome</keyword>
<dbReference type="RefSeq" id="YP_003359038.1">
    <property type="nucleotide sequence ID" value="NC_013697.1"/>
</dbReference>
<organismHost>
    <name type="scientific">Delftia acidovorans</name>
    <name type="common">Pseudomonas acidovorans</name>
    <name type="synonym">Comamonas acidovorans</name>
    <dbReference type="NCBI Taxonomy" id="80866"/>
</organismHost>
<dbReference type="Proteomes" id="UP000008986">
    <property type="component" value="Segment"/>
</dbReference>
<dbReference type="EMBL" id="GQ357915">
    <property type="protein sequence ID" value="ACV50206.1"/>
    <property type="molecule type" value="Genomic_DNA"/>
</dbReference>
<accession>C9DGF5</accession>
<dbReference type="GeneID" id="8684132"/>
<name>C9DGF5_BPW14</name>
<evidence type="ECO:0000313" key="2">
    <source>
        <dbReference type="Proteomes" id="UP000008986"/>
    </source>
</evidence>
<dbReference type="KEGG" id="vg:8684132"/>
<protein>
    <submittedName>
        <fullName evidence="1">Uncharacterized protein</fullName>
    </submittedName>
</protein>
<proteinExistence type="predicted"/>
<sequence length="144" mass="16105">MNMTKNEKWLMAKLEELKVENSKLRNLVSHVYAGLGAECDLPEKWLDALNDASLGRPFTTEGLLPFVSSQRHDAERYQYIRTGKHYTLKVGQDTIHCGGHSFSPKYGPALDKAIDEARGAPVVKAALDVEADELRGMGHDYFRG</sequence>
<organism evidence="1 2">
    <name type="scientific">Delftia phage PhiW-14</name>
    <name type="common">Deftia acidovorans bacteriophage phiW-14</name>
    <dbReference type="NCBI Taxonomy" id="665032"/>
    <lineage>
        <taxon>Viruses</taxon>
        <taxon>Duplodnaviria</taxon>
        <taxon>Heunggongvirae</taxon>
        <taxon>Uroviricota</taxon>
        <taxon>Caudoviricetes</taxon>
        <taxon>Ionavirus</taxon>
        <taxon>Ionavirus W14</taxon>
    </lineage>
</organism>
<gene>
    <name evidence="1" type="primary">184</name>
</gene>